<proteinExistence type="predicted"/>
<dbReference type="RefSeq" id="WP_253564524.1">
    <property type="nucleotide sequence ID" value="NZ_JAMZEK010000001.1"/>
</dbReference>
<feature type="transmembrane region" description="Helical" evidence="1">
    <location>
        <begin position="66"/>
        <end position="85"/>
    </location>
</feature>
<keyword evidence="1" id="KW-0472">Membrane</keyword>
<keyword evidence="1" id="KW-1133">Transmembrane helix</keyword>
<evidence type="ECO:0000313" key="3">
    <source>
        <dbReference type="Proteomes" id="UP001204615"/>
    </source>
</evidence>
<keyword evidence="3" id="KW-1185">Reference proteome</keyword>
<reference evidence="2 3" key="1">
    <citation type="submission" date="2022-06" db="EMBL/GenBank/DDBJ databases">
        <title>Dyella sp. Sa strain:Sa Genome sequencing.</title>
        <authorList>
            <person name="Park S."/>
        </authorList>
    </citation>
    <scope>NUCLEOTIDE SEQUENCE [LARGE SCALE GENOMIC DNA]</scope>
    <source>
        <strain evidence="2 3">Sa</strain>
    </source>
</reference>
<sequence length="114" mass="12991">MRWITTRRLVRAYRIPWTQAERIVRDECLRAGTRGAQAWLLSLIHLTGLFWLLAGAHWVFPTLHGWPLAGTESLGLLLTTPAFFLPRLLARDSMLERAQALAATGDRSEQLTLR</sequence>
<keyword evidence="1" id="KW-0812">Transmembrane</keyword>
<gene>
    <name evidence="2" type="ORF">NC595_01930</name>
</gene>
<evidence type="ECO:0000313" key="2">
    <source>
        <dbReference type="EMBL" id="MCP1372817.1"/>
    </source>
</evidence>
<protein>
    <submittedName>
        <fullName evidence="2">Uncharacterized protein</fullName>
    </submittedName>
</protein>
<accession>A0ABT1F650</accession>
<dbReference type="Proteomes" id="UP001204615">
    <property type="component" value="Unassembled WGS sequence"/>
</dbReference>
<comment type="caution">
    <text evidence="2">The sequence shown here is derived from an EMBL/GenBank/DDBJ whole genome shotgun (WGS) entry which is preliminary data.</text>
</comment>
<organism evidence="2 3">
    <name type="scientific">Dyella lutea</name>
    <dbReference type="NCBI Taxonomy" id="2950441"/>
    <lineage>
        <taxon>Bacteria</taxon>
        <taxon>Pseudomonadati</taxon>
        <taxon>Pseudomonadota</taxon>
        <taxon>Gammaproteobacteria</taxon>
        <taxon>Lysobacterales</taxon>
        <taxon>Rhodanobacteraceae</taxon>
        <taxon>Dyella</taxon>
    </lineage>
</organism>
<dbReference type="EMBL" id="JAMZEK010000001">
    <property type="protein sequence ID" value="MCP1372817.1"/>
    <property type="molecule type" value="Genomic_DNA"/>
</dbReference>
<evidence type="ECO:0000256" key="1">
    <source>
        <dbReference type="SAM" id="Phobius"/>
    </source>
</evidence>
<feature type="transmembrane region" description="Helical" evidence="1">
    <location>
        <begin position="39"/>
        <end position="60"/>
    </location>
</feature>
<name>A0ABT1F650_9GAMM</name>